<sequence>MDAFMAMIAMFGMNWIPRNWAGCWGQPLDIANNTALYALIGLIYGGDGRVTFNLPDLRGRVPMGTGQGPGLPRCDSGDRYGYWSRTLLVQNLPAHNHLVEIPAPAISVEFKASAQPGTEAVAGTSSATTLGAPDSRFETKLFNSEAPGVALDGVEVTNSSGPQTVSSSLTGSGTAFDVVQPSLGLSFGICTDGIFPQRQ</sequence>
<proteinExistence type="predicted"/>
<evidence type="ECO:0000313" key="2">
    <source>
        <dbReference type="EMBL" id="SCY23482.1"/>
    </source>
</evidence>
<evidence type="ECO:0000313" key="3">
    <source>
        <dbReference type="Proteomes" id="UP000198870"/>
    </source>
</evidence>
<name>A0A1G5E937_9BACT</name>
<organism evidence="2 3">
    <name type="scientific">Desulfoluna spongiiphila</name>
    <dbReference type="NCBI Taxonomy" id="419481"/>
    <lineage>
        <taxon>Bacteria</taxon>
        <taxon>Pseudomonadati</taxon>
        <taxon>Thermodesulfobacteriota</taxon>
        <taxon>Desulfobacteria</taxon>
        <taxon>Desulfobacterales</taxon>
        <taxon>Desulfolunaceae</taxon>
        <taxon>Desulfoluna</taxon>
    </lineage>
</organism>
<accession>A0A1G5E937</accession>
<evidence type="ECO:0000259" key="1">
    <source>
        <dbReference type="Pfam" id="PF07484"/>
    </source>
</evidence>
<keyword evidence="3" id="KW-1185">Reference proteome</keyword>
<dbReference type="InterPro" id="IPR011083">
    <property type="entry name" value="Phage_tail_collar_dom"/>
</dbReference>
<dbReference type="STRING" id="419481.SAMN05216233_105243"/>
<dbReference type="Pfam" id="PF07484">
    <property type="entry name" value="Collar"/>
    <property type="match status" value="1"/>
</dbReference>
<dbReference type="Gene3D" id="3.90.1340.10">
    <property type="entry name" value="Phage tail collar domain"/>
    <property type="match status" value="1"/>
</dbReference>
<dbReference type="RefSeq" id="WP_092210399.1">
    <property type="nucleotide sequence ID" value="NZ_FMUX01000005.1"/>
</dbReference>
<dbReference type="AlphaFoldDB" id="A0A1G5E937"/>
<dbReference type="OrthoDB" id="9810174at2"/>
<gene>
    <name evidence="2" type="ORF">SAMN05216233_105243</name>
</gene>
<protein>
    <submittedName>
        <fullName evidence="2">Microcystin-dependent protein</fullName>
    </submittedName>
</protein>
<dbReference type="EMBL" id="FMUX01000005">
    <property type="protein sequence ID" value="SCY23482.1"/>
    <property type="molecule type" value="Genomic_DNA"/>
</dbReference>
<dbReference type="SUPFAM" id="SSF88874">
    <property type="entry name" value="Receptor-binding domain of short tail fibre protein gp12"/>
    <property type="match status" value="1"/>
</dbReference>
<reference evidence="2 3" key="1">
    <citation type="submission" date="2016-10" db="EMBL/GenBank/DDBJ databases">
        <authorList>
            <person name="de Groot N.N."/>
        </authorList>
    </citation>
    <scope>NUCLEOTIDE SEQUENCE [LARGE SCALE GENOMIC DNA]</scope>
    <source>
        <strain evidence="2 3">AA1</strain>
    </source>
</reference>
<feature type="domain" description="Phage tail collar" evidence="1">
    <location>
        <begin position="7"/>
        <end position="62"/>
    </location>
</feature>
<dbReference type="InterPro" id="IPR037053">
    <property type="entry name" value="Phage_tail_collar_dom_sf"/>
</dbReference>
<dbReference type="Proteomes" id="UP000198870">
    <property type="component" value="Unassembled WGS sequence"/>
</dbReference>